<protein>
    <submittedName>
        <fullName evidence="2">Rubrerythrin</fullName>
    </submittedName>
</protein>
<dbReference type="PANTHER" id="PTHR33531">
    <property type="entry name" value="RUBRERYTHRIN SUBFAMILY"/>
    <property type="match status" value="1"/>
</dbReference>
<dbReference type="CDD" id="cd01045">
    <property type="entry name" value="Ferritin_like_AB"/>
    <property type="match status" value="1"/>
</dbReference>
<evidence type="ECO:0000259" key="1">
    <source>
        <dbReference type="Pfam" id="PF02915"/>
    </source>
</evidence>
<dbReference type="SUPFAM" id="SSF47240">
    <property type="entry name" value="Ferritin-like"/>
    <property type="match status" value="1"/>
</dbReference>
<dbReference type="GO" id="GO:0016491">
    <property type="term" value="F:oxidoreductase activity"/>
    <property type="evidence" value="ECO:0007669"/>
    <property type="project" value="InterPro"/>
</dbReference>
<evidence type="ECO:0000313" key="3">
    <source>
        <dbReference type="Proteomes" id="UP000257323"/>
    </source>
</evidence>
<organism evidence="2 3">
    <name type="scientific">Candidatus Saccharicenans subterraneus</name>
    <dbReference type="NCBI Taxonomy" id="2508984"/>
    <lineage>
        <taxon>Bacteria</taxon>
        <taxon>Candidatus Aminicenantota</taxon>
        <taxon>Candidatus Aminicenantia</taxon>
        <taxon>Candidatus Aminicenantales</taxon>
        <taxon>Candidatus Saccharicenantaceae</taxon>
        <taxon>Candidatus Saccharicenans</taxon>
    </lineage>
</organism>
<accession>A0A3E2BR06</accession>
<evidence type="ECO:0000313" key="2">
    <source>
        <dbReference type="EMBL" id="RFT17144.1"/>
    </source>
</evidence>
<dbReference type="AlphaFoldDB" id="A0A3E2BR06"/>
<proteinExistence type="predicted"/>
<sequence length="164" mass="19160">MDISKYSLGDLLLTALKSEIEARDFYQSLAGPIENYFLKDRIMFLSAEEEKHRQAVENMYHQQFPGQKLVLPEKSPVPLPELKLEKETMPVSEVFFVAMRAEKAAHDFYLEISRHFQPESEQHKLLHYIASMEMGHYHLLNLERENALRTEDFEVTLPMVHVGP</sequence>
<dbReference type="InterPro" id="IPR003251">
    <property type="entry name" value="Rr_diiron-bd_dom"/>
</dbReference>
<dbReference type="EMBL" id="QUAH01000001">
    <property type="protein sequence ID" value="RFT17144.1"/>
    <property type="molecule type" value="Genomic_DNA"/>
</dbReference>
<feature type="domain" description="Rubrerythrin diiron-binding" evidence="1">
    <location>
        <begin position="10"/>
        <end position="140"/>
    </location>
</feature>
<reference evidence="2 3" key="1">
    <citation type="submission" date="2018-08" db="EMBL/GenBank/DDBJ databases">
        <title>Genome analysis of the thermophilic bacterium of the candidate phylum Aminicenantes from deep subsurface aquifer revealed its physiology and ecological role.</title>
        <authorList>
            <person name="Kadnikov V.V."/>
            <person name="Mardanov A.V."/>
            <person name="Beletsky A.V."/>
            <person name="Karnachuk O.V."/>
            <person name="Ravin N.V."/>
        </authorList>
    </citation>
    <scope>NUCLEOTIDE SEQUENCE [LARGE SCALE GENOMIC DNA]</scope>
    <source>
        <strain evidence="2">BY38</strain>
    </source>
</reference>
<dbReference type="Pfam" id="PF02915">
    <property type="entry name" value="Rubrerythrin"/>
    <property type="match status" value="1"/>
</dbReference>
<dbReference type="InterPro" id="IPR012347">
    <property type="entry name" value="Ferritin-like"/>
</dbReference>
<name>A0A3E2BR06_9BACT</name>
<dbReference type="GO" id="GO:0046872">
    <property type="term" value="F:metal ion binding"/>
    <property type="evidence" value="ECO:0007669"/>
    <property type="project" value="InterPro"/>
</dbReference>
<comment type="caution">
    <text evidence="2">The sequence shown here is derived from an EMBL/GenBank/DDBJ whole genome shotgun (WGS) entry which is preliminary data.</text>
</comment>
<dbReference type="InterPro" id="IPR009078">
    <property type="entry name" value="Ferritin-like_SF"/>
</dbReference>
<dbReference type="Gene3D" id="1.20.1260.10">
    <property type="match status" value="1"/>
</dbReference>
<dbReference type="PANTHER" id="PTHR33531:SF10">
    <property type="entry name" value="BLR7895 PROTEIN"/>
    <property type="match status" value="1"/>
</dbReference>
<gene>
    <name evidence="2" type="ORF">OP8BY_1086</name>
</gene>
<dbReference type="Proteomes" id="UP000257323">
    <property type="component" value="Unassembled WGS sequence"/>
</dbReference>